<dbReference type="GO" id="GO:0016887">
    <property type="term" value="F:ATP hydrolysis activity"/>
    <property type="evidence" value="ECO:0007669"/>
    <property type="project" value="InterPro"/>
</dbReference>
<sequence length="694" mass="77246">MSSSISTSSESRKQPYLDLESLSRSWRAGTKPAPQVNVVEWAEAFRKLSKESSNGGKFITARVEVARGPMLAATEPGVRKLTLMACTQLLKTTVIENILGRFIHVDPCPILAVLPKDDAAETFSKDRLAPMIRDTKVLRELFGAAKATDAAATLTHKQFPGGHITLVGSNSPTNLAMRPIRLLVCDEIDKYPLSAGGEGPPIDLAEERQAEFITNSLTVLACSPTIAGRSAIEASYEESDQRRAFVQCPHCEGWHSLEWEQVRFEKDEAGKIRLETAHYHCAGCGTAWTESQRLVALRRIEWRQTRAFTCCGEHQVPERWAPEAHGVRRAVCRDCGSLAVPNEHAGFIGSKLYAPKQSIRETVAKYARAMRRGPEALRAFYNTQLARTWKEGVDAPEWQDVYARRDRAYLSGTIPLGALILFAGVDVQKDRLEVGIWAFGRNRERWLIEHRVLPGETNRPEVWKSLEAMFDETWEHAGGAEMGVRDWGIDSSGFTAEVYAFVRRQAGRGNVHAVDGQDSVQSAFLGVGAKDTTPAGKKLRRGLKTLRIGASFCKQELMGCLALQRPAQGEAFPAGFIHLPEDVSEDQVKQLTAEELVTHVTRGRTRRQWVPIGGRRNEVLDCANYARGVAAMRGRDRWRETQWRDLEHALGIARVRTVPEPDEPPPATVAPGSLAARNLHRATIRRSKVRSRTR</sequence>
<accession>A0A1I2VZQ7</accession>
<dbReference type="Pfam" id="PF20454">
    <property type="entry name" value="GpA_nuclease"/>
    <property type="match status" value="1"/>
</dbReference>
<dbReference type="GO" id="GO:0005524">
    <property type="term" value="F:ATP binding"/>
    <property type="evidence" value="ECO:0007669"/>
    <property type="project" value="InterPro"/>
</dbReference>
<proteinExistence type="inferred from homology"/>
<dbReference type="RefSeq" id="WP_091973251.1">
    <property type="nucleotide sequence ID" value="NZ_FOPM01000017.1"/>
</dbReference>
<dbReference type="AlphaFoldDB" id="A0A1I2VZQ7"/>
<dbReference type="GO" id="GO:0004519">
    <property type="term" value="F:endonuclease activity"/>
    <property type="evidence" value="ECO:0007669"/>
    <property type="project" value="InterPro"/>
</dbReference>
<dbReference type="InterPro" id="IPR046453">
    <property type="entry name" value="GpA_ATPase"/>
</dbReference>
<dbReference type="InterPro" id="IPR046454">
    <property type="entry name" value="GpA_endonuclease"/>
</dbReference>
<evidence type="ECO:0000313" key="3">
    <source>
        <dbReference type="EMBL" id="SFG92781.1"/>
    </source>
</evidence>
<dbReference type="Pfam" id="PF05876">
    <property type="entry name" value="GpA_ATPase"/>
    <property type="match status" value="1"/>
</dbReference>
<protein>
    <submittedName>
        <fullName evidence="3">Phage terminase, large subunit GpA</fullName>
    </submittedName>
</protein>
<name>A0A1I2VZQ7_9HYPH</name>
<dbReference type="HAMAP" id="MF_04144">
    <property type="entry name" value="TERL_LAMBDA"/>
    <property type="match status" value="1"/>
</dbReference>
<dbReference type="OrthoDB" id="5181253at2"/>
<dbReference type="InterPro" id="IPR008866">
    <property type="entry name" value="Phage_lambda_GpA-like"/>
</dbReference>
<gene>
    <name evidence="3" type="ORF">SAMN05192565_11790</name>
</gene>
<evidence type="ECO:0000313" key="4">
    <source>
        <dbReference type="Proteomes" id="UP000199229"/>
    </source>
</evidence>
<keyword evidence="4" id="KW-1185">Reference proteome</keyword>
<reference evidence="4" key="1">
    <citation type="submission" date="2016-10" db="EMBL/GenBank/DDBJ databases">
        <authorList>
            <person name="Varghese N."/>
            <person name="Submissions S."/>
        </authorList>
    </citation>
    <scope>NUCLEOTIDE SEQUENCE [LARGE SCALE GENOMIC DNA]</scope>
    <source>
        <strain evidence="4">Gh-105</strain>
    </source>
</reference>
<dbReference type="STRING" id="582675.SAMN05192565_11790"/>
<dbReference type="Proteomes" id="UP000199229">
    <property type="component" value="Unassembled WGS sequence"/>
</dbReference>
<evidence type="ECO:0000259" key="1">
    <source>
        <dbReference type="Pfam" id="PF05876"/>
    </source>
</evidence>
<evidence type="ECO:0000259" key="2">
    <source>
        <dbReference type="Pfam" id="PF20454"/>
    </source>
</evidence>
<feature type="domain" description="Terminase large subunit GpA endonuclease" evidence="2">
    <location>
        <begin position="344"/>
        <end position="636"/>
    </location>
</feature>
<feature type="domain" description="Phage terminase large subunit GpA ATPase" evidence="1">
    <location>
        <begin position="52"/>
        <end position="302"/>
    </location>
</feature>
<dbReference type="EMBL" id="FOPM01000017">
    <property type="protein sequence ID" value="SFG92781.1"/>
    <property type="molecule type" value="Genomic_DNA"/>
</dbReference>
<organism evidence="3 4">
    <name type="scientific">Methylobacterium gossipiicola</name>
    <dbReference type="NCBI Taxonomy" id="582675"/>
    <lineage>
        <taxon>Bacteria</taxon>
        <taxon>Pseudomonadati</taxon>
        <taxon>Pseudomonadota</taxon>
        <taxon>Alphaproteobacteria</taxon>
        <taxon>Hyphomicrobiales</taxon>
        <taxon>Methylobacteriaceae</taxon>
        <taxon>Methylobacterium</taxon>
    </lineage>
</organism>